<protein>
    <submittedName>
        <fullName evidence="2">Uncharacterized protein</fullName>
    </submittedName>
</protein>
<organism evidence="2 3">
    <name type="scientific">Scophthalmus maximus</name>
    <name type="common">Turbot</name>
    <name type="synonym">Psetta maxima</name>
    <dbReference type="NCBI Taxonomy" id="52904"/>
    <lineage>
        <taxon>Eukaryota</taxon>
        <taxon>Metazoa</taxon>
        <taxon>Chordata</taxon>
        <taxon>Craniata</taxon>
        <taxon>Vertebrata</taxon>
        <taxon>Euteleostomi</taxon>
        <taxon>Actinopterygii</taxon>
        <taxon>Neopterygii</taxon>
        <taxon>Teleostei</taxon>
        <taxon>Neoteleostei</taxon>
        <taxon>Acanthomorphata</taxon>
        <taxon>Carangaria</taxon>
        <taxon>Pleuronectiformes</taxon>
        <taxon>Pleuronectoidei</taxon>
        <taxon>Scophthalmidae</taxon>
        <taxon>Scophthalmus</taxon>
    </lineage>
</organism>
<proteinExistence type="predicted"/>
<sequence>MSLELGPKGASEAHAAAPGARLSHQHQCHRLLESQPRRHHRLLPGLLHGASTGR</sequence>
<name>A0A8D3ADZ2_SCOMX</name>
<feature type="compositionally biased region" description="Low complexity" evidence="1">
    <location>
        <begin position="10"/>
        <end position="20"/>
    </location>
</feature>
<feature type="region of interest" description="Disordered" evidence="1">
    <location>
        <begin position="1"/>
        <end position="54"/>
    </location>
</feature>
<dbReference type="AlphaFoldDB" id="A0A8D3ADZ2"/>
<reference evidence="2" key="1">
    <citation type="submission" date="2023-05" db="EMBL/GenBank/DDBJ databases">
        <title>High-quality long-read genome of Scophthalmus maximus.</title>
        <authorList>
            <person name="Lien S."/>
            <person name="Martinez P."/>
        </authorList>
    </citation>
    <scope>NUCLEOTIDE SEQUENCE [LARGE SCALE GENOMIC DNA]</scope>
</reference>
<feature type="compositionally biased region" description="Low complexity" evidence="1">
    <location>
        <begin position="43"/>
        <end position="54"/>
    </location>
</feature>
<evidence type="ECO:0000256" key="1">
    <source>
        <dbReference type="SAM" id="MobiDB-lite"/>
    </source>
</evidence>
<dbReference type="Proteomes" id="UP000694558">
    <property type="component" value="Chromosome 9"/>
</dbReference>
<evidence type="ECO:0000313" key="2">
    <source>
        <dbReference type="Ensembl" id="ENSSMAP00000016738.1"/>
    </source>
</evidence>
<accession>A0A8D3ADZ2</accession>
<dbReference type="Ensembl" id="ENSSMAT00000016947.2">
    <property type="protein sequence ID" value="ENSSMAP00000016738.1"/>
    <property type="gene ID" value="ENSSMAG00000010257.2"/>
</dbReference>
<evidence type="ECO:0000313" key="3">
    <source>
        <dbReference type="Proteomes" id="UP000694558"/>
    </source>
</evidence>
<reference evidence="2" key="2">
    <citation type="submission" date="2025-08" db="UniProtKB">
        <authorList>
            <consortium name="Ensembl"/>
        </authorList>
    </citation>
    <scope>IDENTIFICATION</scope>
</reference>